<dbReference type="SUPFAM" id="SSF48371">
    <property type="entry name" value="ARM repeat"/>
    <property type="match status" value="1"/>
</dbReference>
<dbReference type="Pfam" id="PF14559">
    <property type="entry name" value="TPR_19"/>
    <property type="match status" value="1"/>
</dbReference>
<feature type="domain" description="Cytochrome c-552/4" evidence="5">
    <location>
        <begin position="171"/>
        <end position="211"/>
    </location>
</feature>
<evidence type="ECO:0000259" key="4">
    <source>
        <dbReference type="Pfam" id="PF09699"/>
    </source>
</evidence>
<dbReference type="RefSeq" id="WP_194864750.1">
    <property type="nucleotide sequence ID" value="NZ_ARXX01000018.1"/>
</dbReference>
<evidence type="ECO:0000313" key="7">
    <source>
        <dbReference type="Proteomes" id="UP000662703"/>
    </source>
</evidence>
<dbReference type="SUPFAM" id="SSF48452">
    <property type="entry name" value="TPR-like"/>
    <property type="match status" value="1"/>
</dbReference>
<sequence length="763" mass="83531">MRIGIAVVLVVALAGVVVAVFQAPWRGGGAADPVAAHWVDEAQCGQCHQAQVRDWRGSHHHRAMTEPTDQTVRGAFEGTGFVGETQSSVFFREDGEFWIRTQERDGEPEEHKVAYTFGWEPLQQYLLETEGGRLQAYGVAWDTQTRSWFHLYDRPEVDERHPLHWREPAQNANFICIECHTSGFQRGYDAAGDRFDSHWRALGVGCQSCHGPASRHLEWARAPAEAVPGHGFEVPLTDAARASEVATCARCHSRRAPLGDGAHPGAALRDDYRVTGLSADLYEVDGTIRDEVFEYGAFVQSRMHAAGVVCSDCHNAHSGELRAPGNAVCTQCHNGTGEPVRPAIRGDGLRAGDYDSPAHHHHAAGSPGAQCQACHMPGKVYMGNDLRHDHGFTSPDPAQARALGHDDACLQCHAGEAEGPLIDVFRRWYPEHQPRDGGYARALFKARGGEAGAAGALFEQLARQDLPALRRAALLSELPAYPSARARQAVLDGLADDAAAVREAAVPLVPALLPPGEVVAALQPLLTDPVRAVRLAAAWQWLQASGGSRHTPPPAWLAEYEAVQQGLLERADAHFNLANLYLLTGRQDRVEVALREALRRDPAFFPATVLLAQWLEQYKGEADRARALLREQIARYPDEASLRHGLGLSRVRHREHGAALAAFEAAHRLAPDNGDYAYVLAIALHDGGQPRRARQVLRQQLRAHPADRPLRLALLNLLADRPDERHALLAELRAQNPWDPVLSRQSGTGSHHDKNGEQGGGYE</sequence>
<dbReference type="Gene3D" id="1.25.40.10">
    <property type="entry name" value="Tetratricopeptide repeat domain"/>
    <property type="match status" value="2"/>
</dbReference>
<feature type="region of interest" description="Disordered" evidence="3">
    <location>
        <begin position="739"/>
        <end position="763"/>
    </location>
</feature>
<evidence type="ECO:0000259" key="5">
    <source>
        <dbReference type="Pfam" id="PF13435"/>
    </source>
</evidence>
<dbReference type="Pfam" id="PF09699">
    <property type="entry name" value="Paired_CXXCH_1"/>
    <property type="match status" value="1"/>
</dbReference>
<dbReference type="InterPro" id="IPR019734">
    <property type="entry name" value="TPR_rpt"/>
</dbReference>
<gene>
    <name evidence="6" type="ORF">Y5W_01502</name>
</gene>
<dbReference type="InterPro" id="IPR010177">
    <property type="entry name" value="Paired_CXXCH_1"/>
</dbReference>
<evidence type="ECO:0000256" key="3">
    <source>
        <dbReference type="SAM" id="MobiDB-lite"/>
    </source>
</evidence>
<evidence type="ECO:0000256" key="1">
    <source>
        <dbReference type="ARBA" id="ARBA00022729"/>
    </source>
</evidence>
<keyword evidence="1" id="KW-0732">Signal</keyword>
<dbReference type="Gene3D" id="1.10.1130.10">
    <property type="entry name" value="Flavocytochrome C3, Chain A"/>
    <property type="match status" value="2"/>
</dbReference>
<dbReference type="Proteomes" id="UP000662703">
    <property type="component" value="Unassembled WGS sequence"/>
</dbReference>
<name>A0ABS0APZ1_9GAMM</name>
<feature type="domain" description="Cytochrome c-552/4" evidence="5">
    <location>
        <begin position="43"/>
        <end position="67"/>
    </location>
</feature>
<keyword evidence="2" id="KW-0802">TPR repeat</keyword>
<dbReference type="SUPFAM" id="SSF48695">
    <property type="entry name" value="Multiheme cytochromes"/>
    <property type="match status" value="1"/>
</dbReference>
<reference evidence="6 7" key="1">
    <citation type="submission" date="2012-09" db="EMBL/GenBank/DDBJ databases">
        <title>Genome Sequence of alkane-degrading Bacterium Alcanivorax sp. 521-1.</title>
        <authorList>
            <person name="Lai Q."/>
            <person name="Shao Z."/>
        </authorList>
    </citation>
    <scope>NUCLEOTIDE SEQUENCE [LARGE SCALE GENOMIC DNA]</scope>
    <source>
        <strain evidence="6 7">521-1</strain>
    </source>
</reference>
<evidence type="ECO:0000313" key="6">
    <source>
        <dbReference type="EMBL" id="MBF5056208.1"/>
    </source>
</evidence>
<feature type="domain" description="Doubled CXXCH motif" evidence="4">
    <location>
        <begin position="309"/>
        <end position="335"/>
    </location>
</feature>
<dbReference type="InterPro" id="IPR036280">
    <property type="entry name" value="Multihaem_cyt_sf"/>
</dbReference>
<evidence type="ECO:0000256" key="2">
    <source>
        <dbReference type="PROSITE-ProRule" id="PRU00339"/>
    </source>
</evidence>
<dbReference type="EMBL" id="ARXX01000018">
    <property type="protein sequence ID" value="MBF5056208.1"/>
    <property type="molecule type" value="Genomic_DNA"/>
</dbReference>
<dbReference type="InterPro" id="IPR023155">
    <property type="entry name" value="Cyt_c-552/4"/>
</dbReference>
<dbReference type="PROSITE" id="PS50005">
    <property type="entry name" value="TPR"/>
    <property type="match status" value="1"/>
</dbReference>
<comment type="caution">
    <text evidence="6">The sequence shown here is derived from an EMBL/GenBank/DDBJ whole genome shotgun (WGS) entry which is preliminary data.</text>
</comment>
<dbReference type="SMART" id="SM00028">
    <property type="entry name" value="TPR"/>
    <property type="match status" value="3"/>
</dbReference>
<organism evidence="6 7">
    <name type="scientific">Alloalcanivorax profundimaris</name>
    <dbReference type="NCBI Taxonomy" id="2735259"/>
    <lineage>
        <taxon>Bacteria</taxon>
        <taxon>Pseudomonadati</taxon>
        <taxon>Pseudomonadota</taxon>
        <taxon>Gammaproteobacteria</taxon>
        <taxon>Oceanospirillales</taxon>
        <taxon>Alcanivoracaceae</taxon>
        <taxon>Alloalcanivorax</taxon>
    </lineage>
</organism>
<proteinExistence type="predicted"/>
<dbReference type="PANTHER" id="PTHR35038">
    <property type="entry name" value="DISSIMILATORY SULFITE REDUCTASE SIRA"/>
    <property type="match status" value="1"/>
</dbReference>
<dbReference type="InterPro" id="IPR011990">
    <property type="entry name" value="TPR-like_helical_dom_sf"/>
</dbReference>
<feature type="repeat" description="TPR" evidence="2">
    <location>
        <begin position="571"/>
        <end position="604"/>
    </location>
</feature>
<protein>
    <submittedName>
        <fullName evidence="6">Tetratricopeptide repeat domain-containing protein</fullName>
    </submittedName>
</protein>
<keyword evidence="7" id="KW-1185">Reference proteome</keyword>
<dbReference type="PANTHER" id="PTHR35038:SF8">
    <property type="entry name" value="C-TYPE POLYHEME CYTOCHROME OMCC"/>
    <property type="match status" value="1"/>
</dbReference>
<dbReference type="InterPro" id="IPR016024">
    <property type="entry name" value="ARM-type_fold"/>
</dbReference>
<dbReference type="Pfam" id="PF13435">
    <property type="entry name" value="Cytochrome_C554"/>
    <property type="match status" value="2"/>
</dbReference>
<dbReference type="InterPro" id="IPR051829">
    <property type="entry name" value="Multiheme_Cytochr_ET"/>
</dbReference>
<accession>A0ABS0APZ1</accession>